<dbReference type="AlphaFoldDB" id="A0A7J9B9H6"/>
<feature type="domain" description="DUF4283" evidence="1">
    <location>
        <begin position="2"/>
        <end position="45"/>
    </location>
</feature>
<accession>A0A7J9B9H6</accession>
<comment type="caution">
    <text evidence="2">The sequence shown here is derived from an EMBL/GenBank/DDBJ whole genome shotgun (WGS) entry which is preliminary data.</text>
</comment>
<evidence type="ECO:0000259" key="1">
    <source>
        <dbReference type="Pfam" id="PF14111"/>
    </source>
</evidence>
<evidence type="ECO:0000313" key="2">
    <source>
        <dbReference type="EMBL" id="MBA0732943.1"/>
    </source>
</evidence>
<name>A0A7J9B9H6_GOSGO</name>
<proteinExistence type="predicted"/>
<dbReference type="Pfam" id="PF14111">
    <property type="entry name" value="DUF4283"/>
    <property type="match status" value="1"/>
</dbReference>
<dbReference type="PANTHER" id="PTHR31286">
    <property type="entry name" value="GLYCINE-RICH CELL WALL STRUCTURAL PROTEIN 1.8-LIKE"/>
    <property type="match status" value="1"/>
</dbReference>
<dbReference type="Proteomes" id="UP000593579">
    <property type="component" value="Unassembled WGS sequence"/>
</dbReference>
<dbReference type="EMBL" id="JABEZY010000001">
    <property type="protein sequence ID" value="MBA0732943.1"/>
    <property type="molecule type" value="Genomic_DNA"/>
</dbReference>
<dbReference type="OrthoDB" id="994333at2759"/>
<dbReference type="PANTHER" id="PTHR31286:SF173">
    <property type="entry name" value="DUF4283 DOMAIN-CONTAINING PROTEIN"/>
    <property type="match status" value="1"/>
</dbReference>
<dbReference type="InterPro" id="IPR040256">
    <property type="entry name" value="At4g02000-like"/>
</dbReference>
<feature type="non-terminal residue" evidence="2">
    <location>
        <position position="1"/>
    </location>
</feature>
<keyword evidence="3" id="KW-1185">Reference proteome</keyword>
<reference evidence="2 3" key="1">
    <citation type="journal article" date="2019" name="Genome Biol. Evol.">
        <title>Insights into the evolution of the New World diploid cottons (Gossypium, subgenus Houzingenia) based on genome sequencing.</title>
        <authorList>
            <person name="Grover C.E."/>
            <person name="Arick M.A. 2nd"/>
            <person name="Thrash A."/>
            <person name="Conover J.L."/>
            <person name="Sanders W.S."/>
            <person name="Peterson D.G."/>
            <person name="Frelichowski J.E."/>
            <person name="Scheffler J.A."/>
            <person name="Scheffler B.E."/>
            <person name="Wendel J.F."/>
        </authorList>
    </citation>
    <scope>NUCLEOTIDE SEQUENCE [LARGE SCALE GENOMIC DNA]</scope>
    <source>
        <strain evidence="2">5</strain>
        <tissue evidence="2">Leaf</tissue>
    </source>
</reference>
<sequence length="100" mass="11826">MDIENGYFLAKFQNVDDYDKVLTQGPWIVYGQYLTIQPWTNDFSPLVEYDFLPVIRFSCCKYGHNKDMCTTVVMDRNLKKRVERMTVVTRETDKEDGRAL</sequence>
<dbReference type="InterPro" id="IPR025558">
    <property type="entry name" value="DUF4283"/>
</dbReference>
<gene>
    <name evidence="2" type="ORF">Gogos_017002</name>
</gene>
<organism evidence="2 3">
    <name type="scientific">Gossypium gossypioides</name>
    <name type="common">Mexican cotton</name>
    <name type="synonym">Selera gossypioides</name>
    <dbReference type="NCBI Taxonomy" id="34282"/>
    <lineage>
        <taxon>Eukaryota</taxon>
        <taxon>Viridiplantae</taxon>
        <taxon>Streptophyta</taxon>
        <taxon>Embryophyta</taxon>
        <taxon>Tracheophyta</taxon>
        <taxon>Spermatophyta</taxon>
        <taxon>Magnoliopsida</taxon>
        <taxon>eudicotyledons</taxon>
        <taxon>Gunneridae</taxon>
        <taxon>Pentapetalae</taxon>
        <taxon>rosids</taxon>
        <taxon>malvids</taxon>
        <taxon>Malvales</taxon>
        <taxon>Malvaceae</taxon>
        <taxon>Malvoideae</taxon>
        <taxon>Gossypium</taxon>
    </lineage>
</organism>
<evidence type="ECO:0000313" key="3">
    <source>
        <dbReference type="Proteomes" id="UP000593579"/>
    </source>
</evidence>
<protein>
    <recommendedName>
        <fullName evidence="1">DUF4283 domain-containing protein</fullName>
    </recommendedName>
</protein>